<organism evidence="2 3">
    <name type="scientific">Gordonia bronchialis (strain ATCC 25592 / DSM 43247 / BCRC 13721 / JCM 3198 / KCTC 3076 / NBRC 16047 / NCTC 10667)</name>
    <name type="common">Rhodococcus bronchialis</name>
    <dbReference type="NCBI Taxonomy" id="526226"/>
    <lineage>
        <taxon>Bacteria</taxon>
        <taxon>Bacillati</taxon>
        <taxon>Actinomycetota</taxon>
        <taxon>Actinomycetes</taxon>
        <taxon>Mycobacteriales</taxon>
        <taxon>Gordoniaceae</taxon>
        <taxon>Gordonia</taxon>
    </lineage>
</organism>
<evidence type="ECO:0000313" key="3">
    <source>
        <dbReference type="Proteomes" id="UP000001219"/>
    </source>
</evidence>
<keyword evidence="1" id="KW-0732">Signal</keyword>
<reference evidence="3" key="1">
    <citation type="submission" date="2009-10" db="EMBL/GenBank/DDBJ databases">
        <title>The complete chromosome of Gordonia bronchialis DSM 43247.</title>
        <authorList>
            <consortium name="US DOE Joint Genome Institute (JGI-PGF)"/>
            <person name="Lucas S."/>
            <person name="Copeland A."/>
            <person name="Lapidus A."/>
            <person name="Glavina del Rio T."/>
            <person name="Dalin E."/>
            <person name="Tice H."/>
            <person name="Bruce D."/>
            <person name="Goodwin L."/>
            <person name="Pitluck S."/>
            <person name="Kyrpides N."/>
            <person name="Mavromatis K."/>
            <person name="Ivanova N."/>
            <person name="Ovchinnikova G."/>
            <person name="Saunders E."/>
            <person name="Brettin T."/>
            <person name="Detter J.C."/>
            <person name="Han C."/>
            <person name="Larimer F."/>
            <person name="Land M."/>
            <person name="Hauser L."/>
            <person name="Markowitz V."/>
            <person name="Cheng J.-F."/>
            <person name="Hugenholtz P."/>
            <person name="Woyke T."/>
            <person name="Wu D."/>
            <person name="Jando M."/>
            <person name="Schneider S."/>
            <person name="Goeker M."/>
            <person name="Klenk H.-P."/>
            <person name="Eisen J.A."/>
        </authorList>
    </citation>
    <scope>NUCLEOTIDE SEQUENCE [LARGE SCALE GENOMIC DNA]</scope>
    <source>
        <strain evidence="3">ATCC 25592 / DSM 43247 / BCRC 13721 / JCM 3198 / KCTC 3076 / NBRC 16047 / NCTC 10667</strain>
    </source>
</reference>
<evidence type="ECO:0008006" key="4">
    <source>
        <dbReference type="Google" id="ProtNLM"/>
    </source>
</evidence>
<dbReference type="AlphaFoldDB" id="D0LD48"/>
<dbReference type="STRING" id="526226.Gbro_3337"/>
<dbReference type="eggNOG" id="ENOG5033SXJ">
    <property type="taxonomic scope" value="Bacteria"/>
</dbReference>
<feature type="chain" id="PRO_5003009962" description="Secreted protein" evidence="1">
    <location>
        <begin position="44"/>
        <end position="280"/>
    </location>
</feature>
<accession>D0LD48</accession>
<feature type="signal peptide" evidence="1">
    <location>
        <begin position="1"/>
        <end position="43"/>
    </location>
</feature>
<dbReference type="OrthoDB" id="4424756at2"/>
<dbReference type="HOGENOM" id="CLU_073060_0_0_11"/>
<dbReference type="EMBL" id="CP001802">
    <property type="protein sequence ID" value="ACY22541.1"/>
    <property type="molecule type" value="Genomic_DNA"/>
</dbReference>
<protein>
    <recommendedName>
        <fullName evidence="4">Secreted protein</fullName>
    </recommendedName>
</protein>
<dbReference type="KEGG" id="gbr:Gbro_3337"/>
<sequence length="280" mass="29071">MRFPGLPSLRTGRVNRSRGARIVTATAAVAAAFSLVLPAAAHAAPAPQTPKVDQRVLDSLGAFAPAIIGSVATPGPDGKINAGLLQQAKTMAATPGLPPQVTAIWQSVIDFLGEPGQRVVARELRAAERKPGDPEIPQGPNKPRIQEFLYPTLGFGCMGPGGNSLGRALVTAGPQQAPAPGPRRGEAGYVYTSLGTGPAITNPARKLWVSWLNIDTGRTGQTQLKRNPKINVKEGPGTFTAIARTGKGRVISTIYGDVTTKTKGRVISCGIVPTIGLAIV</sequence>
<proteinExistence type="predicted"/>
<keyword evidence="3" id="KW-1185">Reference proteome</keyword>
<evidence type="ECO:0000256" key="1">
    <source>
        <dbReference type="SAM" id="SignalP"/>
    </source>
</evidence>
<reference evidence="2 3" key="2">
    <citation type="journal article" date="2010" name="Stand. Genomic Sci.">
        <title>Complete genome sequence of Gordonia bronchialis type strain (3410).</title>
        <authorList>
            <person name="Ivanova N."/>
            <person name="Sikorski J."/>
            <person name="Jando M."/>
            <person name="Lapidus A."/>
            <person name="Nolan M."/>
            <person name="Lucas S."/>
            <person name="Del Rio T.G."/>
            <person name="Tice H."/>
            <person name="Copeland A."/>
            <person name="Cheng J.F."/>
            <person name="Chen F."/>
            <person name="Bruce D."/>
            <person name="Goodwin L."/>
            <person name="Pitluck S."/>
            <person name="Mavromatis K."/>
            <person name="Ovchinnikova G."/>
            <person name="Pati A."/>
            <person name="Chen A."/>
            <person name="Palaniappan K."/>
            <person name="Land M."/>
            <person name="Hauser L."/>
            <person name="Chang Y.J."/>
            <person name="Jeffries C.D."/>
            <person name="Chain P."/>
            <person name="Saunders E."/>
            <person name="Han C."/>
            <person name="Detter J.C."/>
            <person name="Brettin T."/>
            <person name="Rohde M."/>
            <person name="Goker M."/>
            <person name="Bristow J."/>
            <person name="Eisen J.A."/>
            <person name="Markowitz V."/>
            <person name="Hugenholtz P."/>
            <person name="Klenk H.P."/>
            <person name="Kyrpides N.C."/>
        </authorList>
    </citation>
    <scope>NUCLEOTIDE SEQUENCE [LARGE SCALE GENOMIC DNA]</scope>
    <source>
        <strain evidence="3">ATCC 25592 / DSM 43247 / BCRC 13721 / JCM 3198 / KCTC 3076 / NBRC 16047 / NCTC 10667</strain>
    </source>
</reference>
<gene>
    <name evidence="2" type="ordered locus">Gbro_3337</name>
</gene>
<dbReference type="Proteomes" id="UP000001219">
    <property type="component" value="Chromosome"/>
</dbReference>
<dbReference type="RefSeq" id="WP_012835056.1">
    <property type="nucleotide sequence ID" value="NC_013441.1"/>
</dbReference>
<name>D0LD48_GORB4</name>
<evidence type="ECO:0000313" key="2">
    <source>
        <dbReference type="EMBL" id="ACY22541.1"/>
    </source>
</evidence>